<reference evidence="1" key="1">
    <citation type="submission" date="2020-01" db="EMBL/GenBank/DDBJ databases">
        <authorList>
            <person name="Mishra B."/>
        </authorList>
    </citation>
    <scope>NUCLEOTIDE SEQUENCE [LARGE SCALE GENOMIC DNA]</scope>
</reference>
<accession>A0A6D2JKC7</accession>
<comment type="caution">
    <text evidence="1">The sequence shown here is derived from an EMBL/GenBank/DDBJ whole genome shotgun (WGS) entry which is preliminary data.</text>
</comment>
<proteinExistence type="predicted"/>
<dbReference type="Proteomes" id="UP000467841">
    <property type="component" value="Unassembled WGS sequence"/>
</dbReference>
<protein>
    <recommendedName>
        <fullName evidence="3">DUF223 domain-containing protein</fullName>
    </recommendedName>
</protein>
<organism evidence="1 2">
    <name type="scientific">Microthlaspi erraticum</name>
    <dbReference type="NCBI Taxonomy" id="1685480"/>
    <lineage>
        <taxon>Eukaryota</taxon>
        <taxon>Viridiplantae</taxon>
        <taxon>Streptophyta</taxon>
        <taxon>Embryophyta</taxon>
        <taxon>Tracheophyta</taxon>
        <taxon>Spermatophyta</taxon>
        <taxon>Magnoliopsida</taxon>
        <taxon>eudicotyledons</taxon>
        <taxon>Gunneridae</taxon>
        <taxon>Pentapetalae</taxon>
        <taxon>rosids</taxon>
        <taxon>malvids</taxon>
        <taxon>Brassicales</taxon>
        <taxon>Brassicaceae</taxon>
        <taxon>Coluteocarpeae</taxon>
        <taxon>Microthlaspi</taxon>
    </lineage>
</organism>
<evidence type="ECO:0000313" key="1">
    <source>
        <dbReference type="EMBL" id="CAA7040402.1"/>
    </source>
</evidence>
<dbReference type="EMBL" id="CACVBM020001229">
    <property type="protein sequence ID" value="CAA7040402.1"/>
    <property type="molecule type" value="Genomic_DNA"/>
</dbReference>
<dbReference type="AlphaFoldDB" id="A0A6D2JKC7"/>
<name>A0A6D2JKC7_9BRAS</name>
<keyword evidence="2" id="KW-1185">Reference proteome</keyword>
<evidence type="ECO:0008006" key="3">
    <source>
        <dbReference type="Google" id="ProtNLM"/>
    </source>
</evidence>
<evidence type="ECO:0000313" key="2">
    <source>
        <dbReference type="Proteomes" id="UP000467841"/>
    </source>
</evidence>
<gene>
    <name evidence="1" type="ORF">MERR_LOCUS27637</name>
</gene>
<sequence>MGVIIRTFVGFDGIDETLEVLLLDEKGDRIQASLKKEFDVPVICYPYPNAASLFAKRKFPHGRSDYKYNFASFEDIKTGIVDPAFSVVVIQRLHAEDIVCRLMDYTVTTDICVVRFARVRKSNRVWSAHAVHLYSHVTLDPNVRKVNEFRRLIAESDKQCTKAID</sequence>